<dbReference type="EMBL" id="KQ429393">
    <property type="protein sequence ID" value="KOF65439.1"/>
    <property type="molecule type" value="Genomic_DNA"/>
</dbReference>
<dbReference type="AlphaFoldDB" id="A0A0L8FL71"/>
<reference evidence="1" key="1">
    <citation type="submission" date="2015-07" db="EMBL/GenBank/DDBJ databases">
        <title>MeaNS - Measles Nucleotide Surveillance Program.</title>
        <authorList>
            <person name="Tran T."/>
            <person name="Druce J."/>
        </authorList>
    </citation>
    <scope>NUCLEOTIDE SEQUENCE</scope>
    <source>
        <strain evidence="1">UCB-OBI-ISO-001</strain>
        <tissue evidence="1">Gonad</tissue>
    </source>
</reference>
<organism evidence="1">
    <name type="scientific">Octopus bimaculoides</name>
    <name type="common">California two-spotted octopus</name>
    <dbReference type="NCBI Taxonomy" id="37653"/>
    <lineage>
        <taxon>Eukaryota</taxon>
        <taxon>Metazoa</taxon>
        <taxon>Spiralia</taxon>
        <taxon>Lophotrochozoa</taxon>
        <taxon>Mollusca</taxon>
        <taxon>Cephalopoda</taxon>
        <taxon>Coleoidea</taxon>
        <taxon>Octopodiformes</taxon>
        <taxon>Octopoda</taxon>
        <taxon>Incirrata</taxon>
        <taxon>Octopodidae</taxon>
        <taxon>Octopus</taxon>
    </lineage>
</organism>
<evidence type="ECO:0000313" key="1">
    <source>
        <dbReference type="EMBL" id="KOF65439.1"/>
    </source>
</evidence>
<gene>
    <name evidence="1" type="ORF">OCBIM_22015488mg</name>
</gene>
<protein>
    <submittedName>
        <fullName evidence="1">Uncharacterized protein</fullName>
    </submittedName>
</protein>
<proteinExistence type="predicted"/>
<name>A0A0L8FL71_OCTBM</name>
<accession>A0A0L8FL71</accession>
<sequence>MKKGRTRWAAGNSEENNEINTEYMQTYVQVFSCSRMYFSICNFIVHACIFDILASVDTKRVLRKNRLLNNGVLRNLI</sequence>